<evidence type="ECO:0000313" key="2">
    <source>
        <dbReference type="Proteomes" id="UP000182661"/>
    </source>
</evidence>
<gene>
    <name evidence="1" type="ORF">AX760_18525</name>
</gene>
<name>A0A657LRC4_9HYPH</name>
<sequence>MLQAERPCDQTIRSLQARIISSAIFARSERLRTFFSYVVTEEVAGAGHQLKGYTIGIDVFGRPHAFNADSDPLVRVHAGKLRKLLDAYYAAEGADDEWKIVIPKGTYIPEYHRLKATPISTPETVPAAAPQKQAIQAAHPSKKRNGKSAAWLPAPLSSPLALLSVLPLLLLAPLASHGTTGNIEANAKLIAILPAAEGVSYDLPSLAVNATWPAADKVKDFADAVRAASANYSTITTTRNSAKRMPEKRAFSPLSFTMEISRQETPAGLVVVLLNDSTGEKLSTDVIADARVAHKADVLFESLSLVARILSVRGDIFRFAEARNIQSTLMDCMVSTDSYRRIQTKETFRVANDCQERLSASHRKSLNFVISASALPGTLDR</sequence>
<protein>
    <submittedName>
        <fullName evidence="1">Uncharacterized protein</fullName>
    </submittedName>
</protein>
<dbReference type="EMBL" id="LSRP01000090">
    <property type="protein sequence ID" value="OJF96050.1"/>
    <property type="molecule type" value="Genomic_DNA"/>
</dbReference>
<dbReference type="OrthoDB" id="100177at2"/>
<organism evidence="1 2">
    <name type="scientific">Pararhizobium antarcticum</name>
    <dbReference type="NCBI Taxonomy" id="1798805"/>
    <lineage>
        <taxon>Bacteria</taxon>
        <taxon>Pseudomonadati</taxon>
        <taxon>Pseudomonadota</taxon>
        <taxon>Alphaproteobacteria</taxon>
        <taxon>Hyphomicrobiales</taxon>
        <taxon>Rhizobiaceae</taxon>
        <taxon>Rhizobium/Agrobacterium group</taxon>
        <taxon>Pararhizobium</taxon>
    </lineage>
</organism>
<keyword evidence="2" id="KW-1185">Reference proteome</keyword>
<accession>A0A657LRC4</accession>
<comment type="caution">
    <text evidence="1">The sequence shown here is derived from an EMBL/GenBank/DDBJ whole genome shotgun (WGS) entry which is preliminary data.</text>
</comment>
<evidence type="ECO:0000313" key="1">
    <source>
        <dbReference type="EMBL" id="OJF96050.1"/>
    </source>
</evidence>
<reference evidence="1 2" key="1">
    <citation type="submission" date="2016-02" db="EMBL/GenBank/DDBJ databases">
        <title>Genome sequencing of a beta-galactosidase producing bacteria Rhizobium sp. 59.</title>
        <authorList>
            <person name="Wang D."/>
            <person name="Kot W."/>
            <person name="Qin Y."/>
            <person name="Hansen L."/>
            <person name="Naqvi K."/>
            <person name="Rensing C."/>
        </authorList>
    </citation>
    <scope>NUCLEOTIDE SEQUENCE [LARGE SCALE GENOMIC DNA]</scope>
    <source>
        <strain evidence="1 2">59</strain>
    </source>
</reference>
<proteinExistence type="predicted"/>
<dbReference type="AlphaFoldDB" id="A0A657LRC4"/>
<dbReference type="RefSeq" id="WP_071833579.1">
    <property type="nucleotide sequence ID" value="NZ_LSRP01000090.1"/>
</dbReference>
<dbReference type="Proteomes" id="UP000182661">
    <property type="component" value="Unassembled WGS sequence"/>
</dbReference>